<name>A0A9X1HFX2_9FLAO</name>
<dbReference type="SUPFAM" id="SSF143011">
    <property type="entry name" value="RelE-like"/>
    <property type="match status" value="1"/>
</dbReference>
<keyword evidence="2" id="KW-1185">Reference proteome</keyword>
<evidence type="ECO:0000313" key="2">
    <source>
        <dbReference type="Proteomes" id="UP001139366"/>
    </source>
</evidence>
<dbReference type="Pfam" id="PF05015">
    <property type="entry name" value="HigB-like_toxin"/>
    <property type="match status" value="1"/>
</dbReference>
<dbReference type="InterPro" id="IPR035093">
    <property type="entry name" value="RelE/ParE_toxin_dom_sf"/>
</dbReference>
<dbReference type="RefSeq" id="WP_223711525.1">
    <property type="nucleotide sequence ID" value="NZ_JAINUY010000012.1"/>
</dbReference>
<evidence type="ECO:0000313" key="1">
    <source>
        <dbReference type="EMBL" id="MBZ4037815.1"/>
    </source>
</evidence>
<dbReference type="PANTHER" id="PTHR40266:SF2">
    <property type="entry name" value="TOXIN HIGB-1"/>
    <property type="match status" value="1"/>
</dbReference>
<gene>
    <name evidence="1" type="ORF">K6T82_23865</name>
</gene>
<accession>A0A9X1HFX2</accession>
<dbReference type="Gene3D" id="3.30.2310.20">
    <property type="entry name" value="RelE-like"/>
    <property type="match status" value="1"/>
</dbReference>
<dbReference type="Proteomes" id="UP001139366">
    <property type="component" value="Unassembled WGS sequence"/>
</dbReference>
<dbReference type="EMBL" id="JAINUY010000012">
    <property type="protein sequence ID" value="MBZ4037815.1"/>
    <property type="molecule type" value="Genomic_DNA"/>
</dbReference>
<reference evidence="1 2" key="1">
    <citation type="journal article" date="2023" name="Antonie Van Leeuwenhoek">
        <title>Flavobacterium potami sp. nov., a multi-metal resistance genes harbouring bacterium isolated from shallow river silt.</title>
        <authorList>
            <person name="Li S."/>
            <person name="Mao S."/>
            <person name="Mu W."/>
            <person name="Guo B."/>
            <person name="Li C."/>
            <person name="Zhu Q."/>
            <person name="Hou X."/>
            <person name="Zhao Y."/>
            <person name="Wei S."/>
            <person name="Liu H."/>
            <person name="Liu A."/>
        </authorList>
    </citation>
    <scope>NUCLEOTIDE SEQUENCE [LARGE SCALE GENOMIC DNA]</scope>
    <source>
        <strain evidence="1 2">17A</strain>
    </source>
</reference>
<dbReference type="PANTHER" id="PTHR40266">
    <property type="entry name" value="TOXIN HIGB-1"/>
    <property type="match status" value="1"/>
</dbReference>
<organism evidence="1 2">
    <name type="scientific">Flavobacterium potami</name>
    <dbReference type="NCBI Taxonomy" id="2872310"/>
    <lineage>
        <taxon>Bacteria</taxon>
        <taxon>Pseudomonadati</taxon>
        <taxon>Bacteroidota</taxon>
        <taxon>Flavobacteriia</taxon>
        <taxon>Flavobacteriales</taxon>
        <taxon>Flavobacteriaceae</taxon>
        <taxon>Flavobacterium</taxon>
    </lineage>
</organism>
<comment type="caution">
    <text evidence="1">The sequence shown here is derived from an EMBL/GenBank/DDBJ whole genome shotgun (WGS) entry which is preliminary data.</text>
</comment>
<dbReference type="InterPro" id="IPR007711">
    <property type="entry name" value="HigB-1"/>
</dbReference>
<proteinExistence type="predicted"/>
<sequence>MIKTFKSKALKKLWRDNDSSKINNAHLTRVEEVLTIIDGLDEVPRDLGFYSSLRPHELKGKQKGVWSLDISGNYRITFKFERGNAYDLDYLDTH</sequence>
<dbReference type="AlphaFoldDB" id="A0A9X1HFX2"/>
<protein>
    <submittedName>
        <fullName evidence="1">Type II toxin-antitoxin system RelE/ParE family toxin</fullName>
    </submittedName>
</protein>